<evidence type="ECO:0008006" key="7">
    <source>
        <dbReference type="Google" id="ProtNLM"/>
    </source>
</evidence>
<dbReference type="Gene3D" id="1.25.40.20">
    <property type="entry name" value="Ankyrin repeat-containing domain"/>
    <property type="match status" value="2"/>
</dbReference>
<feature type="repeat" description="ANK" evidence="3">
    <location>
        <begin position="93"/>
        <end position="125"/>
    </location>
</feature>
<dbReference type="SUPFAM" id="SSF48403">
    <property type="entry name" value="Ankyrin repeat"/>
    <property type="match status" value="1"/>
</dbReference>
<dbReference type="InterPro" id="IPR036770">
    <property type="entry name" value="Ankyrin_rpt-contain_sf"/>
</dbReference>
<accession>A0AAE1U6Y3</accession>
<feature type="region of interest" description="Disordered" evidence="4">
    <location>
        <begin position="343"/>
        <end position="372"/>
    </location>
</feature>
<dbReference type="InterPro" id="IPR002110">
    <property type="entry name" value="Ankyrin_rpt"/>
</dbReference>
<keyword evidence="1" id="KW-0677">Repeat</keyword>
<protein>
    <recommendedName>
        <fullName evidence="7">Ankyrin repeat domain-containing protein 10</fullName>
    </recommendedName>
</protein>
<sequence>MSEKALCNKFPLHRACRDGDVNGLLLLLHDHEAAHTHITLEDTYYGWTPSHWAAYFGKLECLRVLVGEGGGEGGRGGRGTITLASPALTTSRFTQTPAHIAAFAGHPHCLSWLLQAGAHTDAQDYLGETALHKAARTGSLECVNILLNSKAKISVHNNNGQTAGQLAEACSYSDLATHLNNITHQQQEGMDASDGGSMCSIARSVPAHGLNGGVFPHCPTSSLVTNGIIVPHTNGTTGHTNGIAGHANGITGHANGTTGHANGITGHTNGITGHANGIAGHTNGITGHANGISGHSNGVVGHTNGITRGQVNGSVLSNGTTNGTFTSSNGYYGFQPTSVTVHQDGRQPASVTGHQDGRHQHQQPEDDVDMEMDTDGDCHEAMNGNHTTNGNPTNTTNGIHSIVQNNPPGTPFPQQHTHTNNNTTTPTTPPAFTTNNVQTPTPFPGFTAPLKKDGVEGVINTGGVSEDITLNPGISHNYIPIGGRKRSREEVFVTEMKRMRTEDNTTTTTTTTTPQEMTSLVGAPITSTPPPSLVRAPTHSTPALAPSLVVAPNTSTPPPPPQDDQLKAHLKKAREEQQWIWVV</sequence>
<reference evidence="5" key="1">
    <citation type="submission" date="2023-11" db="EMBL/GenBank/DDBJ databases">
        <title>Genome assemblies of two species of porcelain crab, Petrolisthes cinctipes and Petrolisthes manimaculis (Anomura: Porcellanidae).</title>
        <authorList>
            <person name="Angst P."/>
        </authorList>
    </citation>
    <scope>NUCLEOTIDE SEQUENCE</scope>
    <source>
        <strain evidence="5">PB745_02</strain>
        <tissue evidence="5">Gill</tissue>
    </source>
</reference>
<evidence type="ECO:0000313" key="5">
    <source>
        <dbReference type="EMBL" id="KAK4312362.1"/>
    </source>
</evidence>
<organism evidence="5 6">
    <name type="scientific">Petrolisthes manimaculis</name>
    <dbReference type="NCBI Taxonomy" id="1843537"/>
    <lineage>
        <taxon>Eukaryota</taxon>
        <taxon>Metazoa</taxon>
        <taxon>Ecdysozoa</taxon>
        <taxon>Arthropoda</taxon>
        <taxon>Crustacea</taxon>
        <taxon>Multicrustacea</taxon>
        <taxon>Malacostraca</taxon>
        <taxon>Eumalacostraca</taxon>
        <taxon>Eucarida</taxon>
        <taxon>Decapoda</taxon>
        <taxon>Pleocyemata</taxon>
        <taxon>Anomura</taxon>
        <taxon>Galatheoidea</taxon>
        <taxon>Porcellanidae</taxon>
        <taxon>Petrolisthes</taxon>
    </lineage>
</organism>
<gene>
    <name evidence="5" type="ORF">Pmani_016207</name>
</gene>
<dbReference type="Pfam" id="PF12796">
    <property type="entry name" value="Ank_2"/>
    <property type="match status" value="2"/>
</dbReference>
<dbReference type="PANTHER" id="PTHR24201:SF17">
    <property type="entry name" value="ANKYRIN REPEAT DOMAIN-CONTAINING PROTEIN 10-LIKE ISOFORM X1"/>
    <property type="match status" value="1"/>
</dbReference>
<evidence type="ECO:0000313" key="6">
    <source>
        <dbReference type="Proteomes" id="UP001292094"/>
    </source>
</evidence>
<dbReference type="Proteomes" id="UP001292094">
    <property type="component" value="Unassembled WGS sequence"/>
</dbReference>
<evidence type="ECO:0000256" key="3">
    <source>
        <dbReference type="PROSITE-ProRule" id="PRU00023"/>
    </source>
</evidence>
<dbReference type="PANTHER" id="PTHR24201">
    <property type="entry name" value="ANK_REP_REGION DOMAIN-CONTAINING PROTEIN"/>
    <property type="match status" value="1"/>
</dbReference>
<evidence type="ECO:0000256" key="2">
    <source>
        <dbReference type="ARBA" id="ARBA00023043"/>
    </source>
</evidence>
<feature type="compositionally biased region" description="Basic and acidic residues" evidence="4">
    <location>
        <begin position="355"/>
        <end position="364"/>
    </location>
</feature>
<comment type="caution">
    <text evidence="5">The sequence shown here is derived from an EMBL/GenBank/DDBJ whole genome shotgun (WGS) entry which is preliminary data.</text>
</comment>
<evidence type="ECO:0000256" key="1">
    <source>
        <dbReference type="ARBA" id="ARBA00022737"/>
    </source>
</evidence>
<dbReference type="SMART" id="SM00248">
    <property type="entry name" value="ANK"/>
    <property type="match status" value="3"/>
</dbReference>
<dbReference type="InterPro" id="IPR050776">
    <property type="entry name" value="Ank_Repeat/CDKN_Inhibitor"/>
</dbReference>
<keyword evidence="2 3" id="KW-0040">ANK repeat</keyword>
<feature type="repeat" description="ANK" evidence="3">
    <location>
        <begin position="126"/>
        <end position="158"/>
    </location>
</feature>
<proteinExistence type="predicted"/>
<evidence type="ECO:0000256" key="4">
    <source>
        <dbReference type="SAM" id="MobiDB-lite"/>
    </source>
</evidence>
<name>A0AAE1U6Y3_9EUCA</name>
<keyword evidence="6" id="KW-1185">Reference proteome</keyword>
<dbReference type="AlphaFoldDB" id="A0AAE1U6Y3"/>
<dbReference type="PROSITE" id="PS50088">
    <property type="entry name" value="ANK_REPEAT"/>
    <property type="match status" value="2"/>
</dbReference>
<dbReference type="EMBL" id="JAWZYT010001419">
    <property type="protein sequence ID" value="KAK4312362.1"/>
    <property type="molecule type" value="Genomic_DNA"/>
</dbReference>
<dbReference type="PROSITE" id="PS50297">
    <property type="entry name" value="ANK_REP_REGION"/>
    <property type="match status" value="2"/>
</dbReference>